<comment type="subcellular location">
    <subcellularLocation>
        <location evidence="1">Cytoplasm</location>
    </subcellularLocation>
</comment>
<evidence type="ECO:0000256" key="7">
    <source>
        <dbReference type="SAM" id="Coils"/>
    </source>
</evidence>
<dbReference type="GO" id="GO:0005875">
    <property type="term" value="C:microtubule associated complex"/>
    <property type="evidence" value="ECO:0007669"/>
    <property type="project" value="TreeGrafter"/>
</dbReference>
<feature type="compositionally biased region" description="Acidic residues" evidence="8">
    <location>
        <begin position="457"/>
        <end position="477"/>
    </location>
</feature>
<feature type="region of interest" description="Disordered" evidence="8">
    <location>
        <begin position="912"/>
        <end position="996"/>
    </location>
</feature>
<feature type="compositionally biased region" description="Basic residues" evidence="8">
    <location>
        <begin position="667"/>
        <end position="678"/>
    </location>
</feature>
<keyword evidence="11" id="KW-1185">Reference proteome</keyword>
<evidence type="ECO:0000256" key="4">
    <source>
        <dbReference type="ARBA" id="ARBA00022840"/>
    </source>
</evidence>
<keyword evidence="5 7" id="KW-0175">Coiled coil</keyword>
<dbReference type="InterPro" id="IPR001752">
    <property type="entry name" value="Kinesin_motor_dom"/>
</dbReference>
<feature type="compositionally biased region" description="Basic and acidic residues" evidence="8">
    <location>
        <begin position="928"/>
        <end position="942"/>
    </location>
</feature>
<feature type="binding site" evidence="6">
    <location>
        <begin position="85"/>
        <end position="92"/>
    </location>
    <ligand>
        <name>ATP</name>
        <dbReference type="ChEBI" id="CHEBI:30616"/>
    </ligand>
</feature>
<evidence type="ECO:0000256" key="1">
    <source>
        <dbReference type="ARBA" id="ARBA00004496"/>
    </source>
</evidence>
<comment type="caution">
    <text evidence="10">The sequence shown here is derived from an EMBL/GenBank/DDBJ whole genome shotgun (WGS) entry which is preliminary data.</text>
</comment>
<name>A0A8J2WTF0_9STRA</name>
<feature type="region of interest" description="Disordered" evidence="8">
    <location>
        <begin position="771"/>
        <end position="790"/>
    </location>
</feature>
<accession>A0A8J2WTF0</accession>
<dbReference type="Pfam" id="PF00225">
    <property type="entry name" value="Kinesin"/>
    <property type="match status" value="1"/>
</dbReference>
<evidence type="ECO:0000256" key="8">
    <source>
        <dbReference type="SAM" id="MobiDB-lite"/>
    </source>
</evidence>
<dbReference type="GO" id="GO:0008017">
    <property type="term" value="F:microtubule binding"/>
    <property type="evidence" value="ECO:0007669"/>
    <property type="project" value="InterPro"/>
</dbReference>
<evidence type="ECO:0000256" key="6">
    <source>
        <dbReference type="PROSITE-ProRule" id="PRU00283"/>
    </source>
</evidence>
<proteinExistence type="inferred from homology"/>
<dbReference type="PRINTS" id="PR00380">
    <property type="entry name" value="KINESINHEAVY"/>
</dbReference>
<sequence length="1022" mass="113182">MAETTVKVVVRCRPLLPHETDKDVKNVSTIDEDGGRITISGRTHDYGNESVVGGGDRHATMYDRTAKPLIAQLFDGYNATVLAYGQTGSGKTHTMGTAFDEAEVDGVVPRAVAEIIDRRQKLISEGRGCLVVCSMCEVYQEEVRDLLMECDEEEGPKALAVREAPNGGGVTIAGLSEREVSSIEAVVALTREGTRRRMTAATNMNEHSSRSHMILSFRVEVAGGEGRSKTSSKLHLVDLAGSERVKRTQAEGTRLQEGIEINKSLFMLGNVIQRLVELQSSEKRKGGHVPYRDSTLTRLLSDSLGGTAHTCMVACVSPGDVDINETLNTLRWADKASVVKNVAGIHVVVDPKAERLQIAERAELESLREMVRLLKSEGGASHTPDEIRVLQKALTKAEKNHRKDTALLRKTIDTLQAKNDALTKRCDVLRLALPPAAAEAAESQLPVDDDVHIASELPDDDEASSSDEEEDDDDETEQERKLAALLLEEKCMDSLKQHYERAIEKLETEVCALERERAELQRKASASDSEATTRILREKTRKLELAMERVKREQKRAQSEVDRCGGLKDRAEHDARRLRAEVEESRRKRGELQRRLQQRDADHARAAREWKREAKRLRRDNERVRGEKTKLVQRFARQEQTQARVLAETRGALRKARAGLVGASQKEKRHRSPIRHRGRTVQRVVEDNADGMPDWLEAEVERRAARVLNGEAKASSDPLLSLTASSDECRTLLRLLADEAARARAAERDARSTVSELDAKNRAQHKSWLAEERSKFKARQSEETSRRSETLSALMAGVSSLAGLSCSQTPAAPVPRIVDHDDDDVQTKAVVDGDDASSLALREYARRRARHRASLSGLQEDNNEEEDEQMGQLMRAVSALQKHGLDTADSNLLRDRVERTYAKPWQVNARIDDTVSVPPPPPPQTEEETTRLKATKNYEKPWRHMAKPPQPPAEFEVTGTGLGPPVAVIQASAPGGPPSPDVVRSTSENDVPKSPCRSSLAKALDVALMPRKALGDLSAQGL</sequence>
<dbReference type="InterPro" id="IPR019821">
    <property type="entry name" value="Kinesin_motor_CS"/>
</dbReference>
<dbReference type="PANTHER" id="PTHR47969">
    <property type="entry name" value="CHROMOSOME-ASSOCIATED KINESIN KIF4A-RELATED"/>
    <property type="match status" value="1"/>
</dbReference>
<evidence type="ECO:0000313" key="10">
    <source>
        <dbReference type="EMBL" id="CAH0364720.1"/>
    </source>
</evidence>
<evidence type="ECO:0000256" key="5">
    <source>
        <dbReference type="ARBA" id="ARBA00023054"/>
    </source>
</evidence>
<gene>
    <name evidence="10" type="ORF">PECAL_1P10980</name>
</gene>
<keyword evidence="3 6" id="KW-0547">Nucleotide-binding</keyword>
<dbReference type="EMBL" id="CAKKNE010000001">
    <property type="protein sequence ID" value="CAH0364720.1"/>
    <property type="molecule type" value="Genomic_DNA"/>
</dbReference>
<protein>
    <recommendedName>
        <fullName evidence="9">Kinesin motor domain-containing protein</fullName>
    </recommendedName>
</protein>
<feature type="region of interest" description="Disordered" evidence="8">
    <location>
        <begin position="747"/>
        <end position="766"/>
    </location>
</feature>
<feature type="region of interest" description="Disordered" evidence="8">
    <location>
        <begin position="456"/>
        <end position="478"/>
    </location>
</feature>
<feature type="region of interest" description="Disordered" evidence="8">
    <location>
        <begin position="580"/>
        <end position="607"/>
    </location>
</feature>
<dbReference type="InterPro" id="IPR027417">
    <property type="entry name" value="P-loop_NTPase"/>
</dbReference>
<comment type="similarity">
    <text evidence="6">Belongs to the TRAFAC class myosin-kinesin ATPase superfamily. Kinesin family.</text>
</comment>
<evidence type="ECO:0000256" key="3">
    <source>
        <dbReference type="ARBA" id="ARBA00022741"/>
    </source>
</evidence>
<feature type="region of interest" description="Disordered" evidence="8">
    <location>
        <begin position="657"/>
        <end position="678"/>
    </location>
</feature>
<keyword evidence="2" id="KW-0963">Cytoplasm</keyword>
<dbReference type="GO" id="GO:0003777">
    <property type="term" value="F:microtubule motor activity"/>
    <property type="evidence" value="ECO:0007669"/>
    <property type="project" value="InterPro"/>
</dbReference>
<dbReference type="GO" id="GO:0007018">
    <property type="term" value="P:microtubule-based movement"/>
    <property type="evidence" value="ECO:0007669"/>
    <property type="project" value="InterPro"/>
</dbReference>
<dbReference type="InterPro" id="IPR036961">
    <property type="entry name" value="Kinesin_motor_dom_sf"/>
</dbReference>
<dbReference type="PANTHER" id="PTHR47969:SF15">
    <property type="entry name" value="CHROMOSOME-ASSOCIATED KINESIN KIF4A-RELATED"/>
    <property type="match status" value="1"/>
</dbReference>
<dbReference type="OrthoDB" id="3176171at2759"/>
<dbReference type="Proteomes" id="UP000789595">
    <property type="component" value="Unassembled WGS sequence"/>
</dbReference>
<dbReference type="GO" id="GO:0005524">
    <property type="term" value="F:ATP binding"/>
    <property type="evidence" value="ECO:0007669"/>
    <property type="project" value="UniProtKB-UniRule"/>
</dbReference>
<dbReference type="GO" id="GO:0005737">
    <property type="term" value="C:cytoplasm"/>
    <property type="evidence" value="ECO:0007669"/>
    <property type="project" value="UniProtKB-SubCell"/>
</dbReference>
<feature type="compositionally biased region" description="Basic and acidic residues" evidence="8">
    <location>
        <begin position="747"/>
        <end position="761"/>
    </location>
</feature>
<dbReference type="PROSITE" id="PS50067">
    <property type="entry name" value="KINESIN_MOTOR_2"/>
    <property type="match status" value="1"/>
</dbReference>
<evidence type="ECO:0000259" key="9">
    <source>
        <dbReference type="PROSITE" id="PS50067"/>
    </source>
</evidence>
<keyword evidence="6" id="KW-0505">Motor protein</keyword>
<keyword evidence="4 6" id="KW-0067">ATP-binding</keyword>
<feature type="domain" description="Kinesin motor" evidence="9">
    <location>
        <begin position="5"/>
        <end position="339"/>
    </location>
</feature>
<reference evidence="10" key="1">
    <citation type="submission" date="2021-11" db="EMBL/GenBank/DDBJ databases">
        <authorList>
            <consortium name="Genoscope - CEA"/>
            <person name="William W."/>
        </authorList>
    </citation>
    <scope>NUCLEOTIDE SEQUENCE</scope>
</reference>
<evidence type="ECO:0000256" key="2">
    <source>
        <dbReference type="ARBA" id="ARBA00022490"/>
    </source>
</evidence>
<dbReference type="AlphaFoldDB" id="A0A8J2WTF0"/>
<evidence type="ECO:0000313" key="11">
    <source>
        <dbReference type="Proteomes" id="UP000789595"/>
    </source>
</evidence>
<feature type="compositionally biased region" description="Basic and acidic residues" evidence="8">
    <location>
        <begin position="771"/>
        <end position="789"/>
    </location>
</feature>
<dbReference type="InterPro" id="IPR027640">
    <property type="entry name" value="Kinesin-like_fam"/>
</dbReference>
<dbReference type="GO" id="GO:0051231">
    <property type="term" value="P:spindle elongation"/>
    <property type="evidence" value="ECO:0007669"/>
    <property type="project" value="TreeGrafter"/>
</dbReference>
<dbReference type="SMART" id="SM00129">
    <property type="entry name" value="KISc"/>
    <property type="match status" value="1"/>
</dbReference>
<dbReference type="SUPFAM" id="SSF52540">
    <property type="entry name" value="P-loop containing nucleoside triphosphate hydrolases"/>
    <property type="match status" value="1"/>
</dbReference>
<dbReference type="PROSITE" id="PS00411">
    <property type="entry name" value="KINESIN_MOTOR_1"/>
    <property type="match status" value="1"/>
</dbReference>
<organism evidence="10 11">
    <name type="scientific">Pelagomonas calceolata</name>
    <dbReference type="NCBI Taxonomy" id="35677"/>
    <lineage>
        <taxon>Eukaryota</taxon>
        <taxon>Sar</taxon>
        <taxon>Stramenopiles</taxon>
        <taxon>Ochrophyta</taxon>
        <taxon>Pelagophyceae</taxon>
        <taxon>Pelagomonadales</taxon>
        <taxon>Pelagomonadaceae</taxon>
        <taxon>Pelagomonas</taxon>
    </lineage>
</organism>
<dbReference type="GO" id="GO:0007052">
    <property type="term" value="P:mitotic spindle organization"/>
    <property type="evidence" value="ECO:0007669"/>
    <property type="project" value="TreeGrafter"/>
</dbReference>
<dbReference type="Gene3D" id="3.40.850.10">
    <property type="entry name" value="Kinesin motor domain"/>
    <property type="match status" value="1"/>
</dbReference>
<feature type="coiled-coil region" evidence="7">
    <location>
        <begin position="841"/>
        <end position="868"/>
    </location>
</feature>